<accession>A0A9D4VD50</accession>
<dbReference type="AlphaFoldDB" id="A0A9D4VD50"/>
<evidence type="ECO:0000313" key="1">
    <source>
        <dbReference type="EMBL" id="KAI5083869.1"/>
    </source>
</evidence>
<protein>
    <submittedName>
        <fullName evidence="1">Uncharacterized protein</fullName>
    </submittedName>
</protein>
<sequence length="200" mass="22750">MQKSAIFGNNIVSDEHNMYAHCNEPNVDITSKKLDEDFIVDKVLETNKDGLQDQVQDDTCHEGPESAIEPYNEESRYACKGLGILKHAIEFDCLEMPIICCKDRGGDDVLLQINVRSGRLQLMLNEEGCNLNYKFEKFLITPFEPGGAQCKSKLHERFDGLWSNAAQAYNRMADVDKMKQIFMYSWKGLNLSYILLLAAL</sequence>
<dbReference type="EMBL" id="JABFUD020000001">
    <property type="protein sequence ID" value="KAI5083869.1"/>
    <property type="molecule type" value="Genomic_DNA"/>
</dbReference>
<name>A0A9D4VD50_ADICA</name>
<keyword evidence="2" id="KW-1185">Reference proteome</keyword>
<comment type="caution">
    <text evidence="1">The sequence shown here is derived from an EMBL/GenBank/DDBJ whole genome shotgun (WGS) entry which is preliminary data.</text>
</comment>
<reference evidence="1" key="1">
    <citation type="submission" date="2021-01" db="EMBL/GenBank/DDBJ databases">
        <title>Adiantum capillus-veneris genome.</title>
        <authorList>
            <person name="Fang Y."/>
            <person name="Liao Q."/>
        </authorList>
    </citation>
    <scope>NUCLEOTIDE SEQUENCE</scope>
    <source>
        <strain evidence="1">H3</strain>
        <tissue evidence="1">Leaf</tissue>
    </source>
</reference>
<proteinExistence type="predicted"/>
<gene>
    <name evidence="1" type="ORF">GOP47_0000038</name>
</gene>
<evidence type="ECO:0000313" key="2">
    <source>
        <dbReference type="Proteomes" id="UP000886520"/>
    </source>
</evidence>
<organism evidence="1 2">
    <name type="scientific">Adiantum capillus-veneris</name>
    <name type="common">Maidenhair fern</name>
    <dbReference type="NCBI Taxonomy" id="13818"/>
    <lineage>
        <taxon>Eukaryota</taxon>
        <taxon>Viridiplantae</taxon>
        <taxon>Streptophyta</taxon>
        <taxon>Embryophyta</taxon>
        <taxon>Tracheophyta</taxon>
        <taxon>Polypodiopsida</taxon>
        <taxon>Polypodiidae</taxon>
        <taxon>Polypodiales</taxon>
        <taxon>Pteridineae</taxon>
        <taxon>Pteridaceae</taxon>
        <taxon>Vittarioideae</taxon>
        <taxon>Adiantum</taxon>
    </lineage>
</organism>
<dbReference type="Proteomes" id="UP000886520">
    <property type="component" value="Chromosome 1"/>
</dbReference>